<evidence type="ECO:0000313" key="3">
    <source>
        <dbReference type="Proteomes" id="UP000296706"/>
    </source>
</evidence>
<keyword evidence="1" id="KW-0812">Transmembrane</keyword>
<evidence type="ECO:0000313" key="2">
    <source>
        <dbReference type="EMBL" id="QCC52188.1"/>
    </source>
</evidence>
<feature type="transmembrane region" description="Helical" evidence="1">
    <location>
        <begin position="114"/>
        <end position="134"/>
    </location>
</feature>
<gene>
    <name evidence="2" type="ORF">DV733_13540</name>
</gene>
<reference evidence="2 3" key="1">
    <citation type="journal article" date="2019" name="Nat. Commun.">
        <title>A new type of DNA phosphorothioation-based antiviral system in archaea.</title>
        <authorList>
            <person name="Xiong L."/>
            <person name="Liu S."/>
            <person name="Chen S."/>
            <person name="Xiao Y."/>
            <person name="Zhu B."/>
            <person name="Gao Y."/>
            <person name="Zhang Y."/>
            <person name="Chen B."/>
            <person name="Luo J."/>
            <person name="Deng Z."/>
            <person name="Chen X."/>
            <person name="Wang L."/>
            <person name="Chen S."/>
        </authorList>
    </citation>
    <scope>NUCLEOTIDE SEQUENCE [LARGE SCALE GENOMIC DNA]</scope>
    <source>
        <strain evidence="2 3">CBA1105</strain>
    </source>
</reference>
<keyword evidence="1" id="KW-0472">Membrane</keyword>
<keyword evidence="1" id="KW-1133">Transmembrane helix</keyword>
<dbReference type="Pfam" id="PF20587">
    <property type="entry name" value="DUF6789"/>
    <property type="match status" value="1"/>
</dbReference>
<dbReference type="GeneID" id="39848903"/>
<keyword evidence="3" id="KW-1185">Reference proteome</keyword>
<feature type="transmembrane region" description="Helical" evidence="1">
    <location>
        <begin position="140"/>
        <end position="166"/>
    </location>
</feature>
<name>A0A4D6HGE4_9EURY</name>
<accession>A0A4D6HGE4</accession>
<organism evidence="2 3">
    <name type="scientific">Halapricum salinum</name>
    <dbReference type="NCBI Taxonomy" id="1457250"/>
    <lineage>
        <taxon>Archaea</taxon>
        <taxon>Methanobacteriati</taxon>
        <taxon>Methanobacteriota</taxon>
        <taxon>Stenosarchaea group</taxon>
        <taxon>Halobacteria</taxon>
        <taxon>Halobacteriales</taxon>
        <taxon>Haloarculaceae</taxon>
        <taxon>Halapricum</taxon>
    </lineage>
</organism>
<proteinExistence type="predicted"/>
<dbReference type="OrthoDB" id="342717at2157"/>
<dbReference type="RefSeq" id="WP_049992514.1">
    <property type="nucleotide sequence ID" value="NZ_CP031310.1"/>
</dbReference>
<feature type="transmembrane region" description="Helical" evidence="1">
    <location>
        <begin position="43"/>
        <end position="65"/>
    </location>
</feature>
<protein>
    <submittedName>
        <fullName evidence="2">Cytochrome C oxidase subunit I</fullName>
    </submittedName>
</protein>
<dbReference type="EMBL" id="CP031310">
    <property type="protein sequence ID" value="QCC52188.1"/>
    <property type="molecule type" value="Genomic_DNA"/>
</dbReference>
<sequence>MPNSTSEQRVDESVEGAFEKAVYGEATEPITPAVIISAMVSGAVGLVAMLPVAVGVPILLGLFQLEAPAGFGYLVAAQPSAGLGALFYLIGGAIVLPLFFVVTATFLPPQRPRFVRGATLSTIFWPGFVIGFWPEGGSTVVVAFLVISLLAHWIYGLVLGASLTYLTGIPNHDI</sequence>
<dbReference type="KEGG" id="hsn:DV733_13540"/>
<feature type="transmembrane region" description="Helical" evidence="1">
    <location>
        <begin position="85"/>
        <end position="107"/>
    </location>
</feature>
<evidence type="ECO:0000256" key="1">
    <source>
        <dbReference type="SAM" id="Phobius"/>
    </source>
</evidence>
<dbReference type="Proteomes" id="UP000296706">
    <property type="component" value="Chromosome"/>
</dbReference>
<dbReference type="InterPro" id="IPR046739">
    <property type="entry name" value="DUF6789"/>
</dbReference>
<dbReference type="AlphaFoldDB" id="A0A4D6HGE4"/>
<dbReference type="STRING" id="1457250.GCA_000755225_01570"/>